<dbReference type="CDD" id="cd10449">
    <property type="entry name" value="GIY-YIG_SLX1_like"/>
    <property type="match status" value="1"/>
</dbReference>
<dbReference type="Gene3D" id="3.40.1440.10">
    <property type="entry name" value="GIY-YIG endonuclease"/>
    <property type="match status" value="1"/>
</dbReference>
<keyword evidence="2" id="KW-0378">Hydrolase</keyword>
<dbReference type="Pfam" id="PF01541">
    <property type="entry name" value="GIY-YIG"/>
    <property type="match status" value="1"/>
</dbReference>
<reference evidence="2 3" key="1">
    <citation type="submission" date="2019-06" db="EMBL/GenBank/DDBJ databases">
        <title>A large-scale integrated study on North Sea by COGITO (Coastal Microbe Genomic &amp; Taxonomic Observatory).</title>
        <authorList>
            <person name="Teeling H."/>
        </authorList>
    </citation>
    <scope>NUCLEOTIDE SEQUENCE [LARGE SCALE GENOMIC DNA]</scope>
    <source>
        <strain evidence="2 3">MAR_2009_79</strain>
    </source>
</reference>
<gene>
    <name evidence="2" type="ORF">GQ41_2677</name>
</gene>
<evidence type="ECO:0000259" key="1">
    <source>
        <dbReference type="PROSITE" id="PS50164"/>
    </source>
</evidence>
<dbReference type="EMBL" id="VHIF01000001">
    <property type="protein sequence ID" value="TQO38043.1"/>
    <property type="molecule type" value="Genomic_DNA"/>
</dbReference>
<name>A0ABY3AC55_9FLAO</name>
<comment type="caution">
    <text evidence="2">The sequence shown here is derived from an EMBL/GenBank/DDBJ whole genome shotgun (WGS) entry which is preliminary data.</text>
</comment>
<sequence>MYKVYVIYSSSFERYYVGITDNIEVRIKQHNSGKTKSTKAYVPWEVILTEDYENRLAAREREKYLKSAAGRRWRKLNIRPRGAIEYPPVPERGRVVVIE</sequence>
<dbReference type="PROSITE" id="PS50164">
    <property type="entry name" value="GIY_YIG"/>
    <property type="match status" value="1"/>
</dbReference>
<dbReference type="RefSeq" id="WP_142189783.1">
    <property type="nucleotide sequence ID" value="NZ_VHIF01000001.1"/>
</dbReference>
<keyword evidence="2" id="KW-0255">Endonuclease</keyword>
<keyword evidence="3" id="KW-1185">Reference proteome</keyword>
<accession>A0ABY3AC55</accession>
<feature type="domain" description="GIY-YIG" evidence="1">
    <location>
        <begin position="1"/>
        <end position="78"/>
    </location>
</feature>
<evidence type="ECO:0000313" key="3">
    <source>
        <dbReference type="Proteomes" id="UP000315363"/>
    </source>
</evidence>
<organism evidence="2 3">
    <name type="scientific">Arenibacter algicola</name>
    <dbReference type="NCBI Taxonomy" id="616991"/>
    <lineage>
        <taxon>Bacteria</taxon>
        <taxon>Pseudomonadati</taxon>
        <taxon>Bacteroidota</taxon>
        <taxon>Flavobacteriia</taxon>
        <taxon>Flavobacteriales</taxon>
        <taxon>Flavobacteriaceae</taxon>
        <taxon>Arenibacter</taxon>
    </lineage>
</organism>
<evidence type="ECO:0000313" key="2">
    <source>
        <dbReference type="EMBL" id="TQO38043.1"/>
    </source>
</evidence>
<proteinExistence type="predicted"/>
<keyword evidence="2" id="KW-0540">Nuclease</keyword>
<dbReference type="InterPro" id="IPR035901">
    <property type="entry name" value="GIY-YIG_endonuc_sf"/>
</dbReference>
<dbReference type="InterPro" id="IPR000305">
    <property type="entry name" value="GIY-YIG_endonuc"/>
</dbReference>
<dbReference type="GO" id="GO:0004519">
    <property type="term" value="F:endonuclease activity"/>
    <property type="evidence" value="ECO:0007669"/>
    <property type="project" value="UniProtKB-KW"/>
</dbReference>
<protein>
    <submittedName>
        <fullName evidence="2">Endonuclease</fullName>
    </submittedName>
</protein>
<dbReference type="Proteomes" id="UP000315363">
    <property type="component" value="Unassembled WGS sequence"/>
</dbReference>
<dbReference type="SUPFAM" id="SSF82771">
    <property type="entry name" value="GIY-YIG endonuclease"/>
    <property type="match status" value="1"/>
</dbReference>